<organism evidence="2 3">
    <name type="scientific">Peribacillus simplex NBRC 15720 = DSM 1321</name>
    <dbReference type="NCBI Taxonomy" id="1349754"/>
    <lineage>
        <taxon>Bacteria</taxon>
        <taxon>Bacillati</taxon>
        <taxon>Bacillota</taxon>
        <taxon>Bacilli</taxon>
        <taxon>Bacillales</taxon>
        <taxon>Bacillaceae</taxon>
        <taxon>Peribacillus</taxon>
    </lineage>
</organism>
<dbReference type="Proteomes" id="UP000214618">
    <property type="component" value="Chromosome"/>
</dbReference>
<protein>
    <submittedName>
        <fullName evidence="2">Uncharacterized protein</fullName>
    </submittedName>
</protein>
<dbReference type="AlphaFoldDB" id="A0A223EKX2"/>
<evidence type="ECO:0000313" key="3">
    <source>
        <dbReference type="Proteomes" id="UP000214618"/>
    </source>
</evidence>
<gene>
    <name evidence="2" type="ORF">BS1321_19430</name>
</gene>
<dbReference type="OrthoDB" id="2926234at2"/>
<name>A0A223EKX2_9BACI</name>
<sequence length="114" mass="13018">MDNEYQYYHGPVNPINQQHGIQSAEELNRQQHGVQSADEFNRQQQGFQQGFRQGFRQGYREGFRAGQQAGFFPGPHQRQLPSWPNEIDIKVGTPNGQEWSGKIVLPLNGPTLEP</sequence>
<reference evidence="2 3" key="1">
    <citation type="submission" date="2016-10" db="EMBL/GenBank/DDBJ databases">
        <title>The whole genome sequencing and assembly of Bacillus simplex DSM 1321 strain.</title>
        <authorList>
            <person name="Park M.-K."/>
            <person name="Lee Y.-J."/>
            <person name="Yi H."/>
            <person name="Bahn Y.-S."/>
            <person name="Kim J.F."/>
            <person name="Lee D.-W."/>
        </authorList>
    </citation>
    <scope>NUCLEOTIDE SEQUENCE [LARGE SCALE GENOMIC DNA]</scope>
    <source>
        <strain evidence="2 3">DSM 1321</strain>
    </source>
</reference>
<evidence type="ECO:0000256" key="1">
    <source>
        <dbReference type="SAM" id="MobiDB-lite"/>
    </source>
</evidence>
<dbReference type="GeneID" id="56474942"/>
<feature type="compositionally biased region" description="Low complexity" evidence="1">
    <location>
        <begin position="42"/>
        <end position="53"/>
    </location>
</feature>
<proteinExistence type="predicted"/>
<dbReference type="RefSeq" id="WP_063232708.1">
    <property type="nucleotide sequence ID" value="NZ_BCVO01000003.1"/>
</dbReference>
<accession>A0A223EKX2</accession>
<dbReference type="EMBL" id="CP017704">
    <property type="protein sequence ID" value="ASS95886.1"/>
    <property type="molecule type" value="Genomic_DNA"/>
</dbReference>
<evidence type="ECO:0000313" key="2">
    <source>
        <dbReference type="EMBL" id="ASS95886.1"/>
    </source>
</evidence>
<feature type="region of interest" description="Disordered" evidence="1">
    <location>
        <begin position="26"/>
        <end position="53"/>
    </location>
</feature>